<name>A0A834D6Z7_9CHIR</name>
<reference evidence="2 3" key="1">
    <citation type="journal article" date="2020" name="Nature">
        <title>Six reference-quality genomes reveal evolution of bat adaptations.</title>
        <authorList>
            <person name="Jebb D."/>
            <person name="Huang Z."/>
            <person name="Pippel M."/>
            <person name="Hughes G.M."/>
            <person name="Lavrichenko K."/>
            <person name="Devanna P."/>
            <person name="Winkler S."/>
            <person name="Jermiin L.S."/>
            <person name="Skirmuntt E.C."/>
            <person name="Katzourakis A."/>
            <person name="Burkitt-Gray L."/>
            <person name="Ray D.A."/>
            <person name="Sullivan K.A.M."/>
            <person name="Roscito J.G."/>
            <person name="Kirilenko B.M."/>
            <person name="Davalos L.M."/>
            <person name="Corthals A.P."/>
            <person name="Power M.L."/>
            <person name="Jones G."/>
            <person name="Ransome R.D."/>
            <person name="Dechmann D.K.N."/>
            <person name="Locatelli A.G."/>
            <person name="Puechmaille S.J."/>
            <person name="Fedrigo O."/>
            <person name="Jarvis E.D."/>
            <person name="Hiller M."/>
            <person name="Vernes S.C."/>
            <person name="Myers E.W."/>
            <person name="Teeling E.C."/>
        </authorList>
    </citation>
    <scope>NUCLEOTIDE SEQUENCE [LARGE SCALE GENOMIC DNA]</scope>
    <source>
        <strain evidence="2">Bat1K_MPI-CBG_1</strain>
    </source>
</reference>
<evidence type="ECO:0000256" key="1">
    <source>
        <dbReference type="SAM" id="Phobius"/>
    </source>
</evidence>
<organism evidence="2 3">
    <name type="scientific">Phyllostomus discolor</name>
    <name type="common">pale spear-nosed bat</name>
    <dbReference type="NCBI Taxonomy" id="89673"/>
    <lineage>
        <taxon>Eukaryota</taxon>
        <taxon>Metazoa</taxon>
        <taxon>Chordata</taxon>
        <taxon>Craniata</taxon>
        <taxon>Vertebrata</taxon>
        <taxon>Euteleostomi</taxon>
        <taxon>Mammalia</taxon>
        <taxon>Eutheria</taxon>
        <taxon>Laurasiatheria</taxon>
        <taxon>Chiroptera</taxon>
        <taxon>Yangochiroptera</taxon>
        <taxon>Phyllostomidae</taxon>
        <taxon>Phyllostominae</taxon>
        <taxon>Phyllostomus</taxon>
    </lineage>
</organism>
<dbReference type="EMBL" id="JABVXQ010000015">
    <property type="protein sequence ID" value="KAF6073810.1"/>
    <property type="molecule type" value="Genomic_DNA"/>
</dbReference>
<accession>A0A834D6Z7</accession>
<keyword evidence="1" id="KW-1133">Transmembrane helix</keyword>
<proteinExistence type="predicted"/>
<gene>
    <name evidence="2" type="ORF">HJG60_000216</name>
</gene>
<evidence type="ECO:0000313" key="2">
    <source>
        <dbReference type="EMBL" id="KAF6073810.1"/>
    </source>
</evidence>
<keyword evidence="1" id="KW-0472">Membrane</keyword>
<feature type="transmembrane region" description="Helical" evidence="1">
    <location>
        <begin position="6"/>
        <end position="25"/>
    </location>
</feature>
<evidence type="ECO:0000313" key="3">
    <source>
        <dbReference type="Proteomes" id="UP000664940"/>
    </source>
</evidence>
<keyword evidence="1" id="KW-0812">Transmembrane</keyword>
<protein>
    <submittedName>
        <fullName evidence="2">Acid phosphatase 6, lysophosphatidic</fullName>
    </submittedName>
</protein>
<comment type="caution">
    <text evidence="2">The sequence shown here is derived from an EMBL/GenBank/DDBJ whole genome shotgun (WGS) entry which is preliminary data.</text>
</comment>
<sequence>MITNVFWGHMWVPVGVLASLQYFIYQWWVALEQLQQQHPMDHNLLELKMVQVVFQGVRGVLSSFSPTGGAGPIVIHTGEASPQVLYPNYHNCWSLWERTRGQRQAASLQPGTSEDLKKVKEGMGIASSDGVDFLILLDNMAAEQVHCLLNCPMLKRFSWIIEQNCGHGLTCAKKSLHMAVGPFLYLLESNLVKAVDLATAPGKR</sequence>
<dbReference type="Gene3D" id="3.40.50.1240">
    <property type="entry name" value="Phosphoglycerate mutase-like"/>
    <property type="match status" value="1"/>
</dbReference>
<dbReference type="AlphaFoldDB" id="A0A834D6Z7"/>
<dbReference type="InterPro" id="IPR029033">
    <property type="entry name" value="His_PPase_superfam"/>
</dbReference>
<dbReference type="Proteomes" id="UP000664940">
    <property type="component" value="Unassembled WGS sequence"/>
</dbReference>